<evidence type="ECO:0000259" key="2">
    <source>
        <dbReference type="Pfam" id="PF03372"/>
    </source>
</evidence>
<dbReference type="EMBL" id="JAZDWU010000011">
    <property type="protein sequence ID" value="KAK9985942.1"/>
    <property type="molecule type" value="Genomic_DNA"/>
</dbReference>
<dbReference type="Gene3D" id="3.40.50.1110">
    <property type="entry name" value="SGNH hydrolase"/>
    <property type="match status" value="1"/>
</dbReference>
<evidence type="ECO:0000313" key="5">
    <source>
        <dbReference type="EMBL" id="KAK9985942.1"/>
    </source>
</evidence>
<feature type="domain" description="Endonuclease/exonuclease/phosphatase" evidence="2">
    <location>
        <begin position="18"/>
        <end position="182"/>
    </location>
</feature>
<comment type="similarity">
    <text evidence="1">Belongs to the 'GDSL' lipolytic enzyme family.</text>
</comment>
<dbReference type="Gene3D" id="3.30.420.10">
    <property type="entry name" value="Ribonuclease H-like superfamily/Ribonuclease H"/>
    <property type="match status" value="1"/>
</dbReference>
<dbReference type="InterPro" id="IPR036397">
    <property type="entry name" value="RNaseH_sf"/>
</dbReference>
<evidence type="ECO:0000259" key="3">
    <source>
        <dbReference type="Pfam" id="PF13456"/>
    </source>
</evidence>
<dbReference type="InterPro" id="IPR052929">
    <property type="entry name" value="RNase_H-like_EbsB-rel"/>
</dbReference>
<protein>
    <recommendedName>
        <fullName evidence="7">RNase H type-1 domain-containing protein</fullName>
    </recommendedName>
</protein>
<dbReference type="InterPro" id="IPR026960">
    <property type="entry name" value="RVT-Znf"/>
</dbReference>
<dbReference type="GO" id="GO:0004523">
    <property type="term" value="F:RNA-DNA hybrid ribonuclease activity"/>
    <property type="evidence" value="ECO:0007669"/>
    <property type="project" value="InterPro"/>
</dbReference>
<dbReference type="SUPFAM" id="SSF53098">
    <property type="entry name" value="Ribonuclease H-like"/>
    <property type="match status" value="1"/>
</dbReference>
<sequence length="1023" mass="116145">MTSIKRKLERQQGLVVPSVRRGGGLALLWKNSTRVDVQTYSPRHIDAIVTEEQGNKKWRFTGFYGNPETSKREESWKLLEQLSKSCDLPWVCMGDFNEIMHAGEKVGGNVRPDGQMRNFCEAVNRCKLRDIGYIGPDFTWSRRLGSRGWVRERLDRALVSTNWALCFPHVRLLHVATSVSDHSMLVLKTDSNSRRSPRRPKLFRFESMWLRDDRCNEIVSMAWEKGVHGGTEWPFSKCLEECRTALVSWNKSTFGNVGWKISSLQRKLQILEERQGNCIDMEEIYETKMELNKMLKAEEDMWHQRSRNSWLKSGDRNTSYFHTKASNRNQRNLITKIMDSNGAWQDENEKIGNMFVEYFEKLFTSSQPVVIRPHESYLGLPSLVGKSKRNTFAQLKQRIANKPSYAWRSIHAAQALVRRGLRWQVGNGEHIRIWKDKWLPTPKTYKVVTPERGNTQVTMVCDLIDNESKEWKVDVVRQNFLAQDVEAILSIPLSVNGARDKIVWAENKNGRFSVRSAYKVAQAEGLDGEGAGCSSSSEIRKVWRFLWGMNLPNKIKHFAWKACRNILATKENLRRRNIVDNGLCVCCGSHTETVGHLFWFCDHAKEIWTSSKLSTPFEVMPSWDFMEVMCQVQRWNDSFPGLVERTVMICWGIWKNRNEIIHGGTGRPGRVVVRSALMLLDEYQTANESPKVGQKSTHATVRWSPPQQECYKVNVDGAVFTRRRQTGIGVVIRDSAGEVVAALCKRLAVPLGALETEAKAMESGVRFAAEVGIRDVIFEGDSLTVYNAVHGGTTSSAVQNIITGILQQVQGFRTFAFSHVKRQGNVPAHVLAQHACNIDEDVIWLEECPSQIETACAQDAIRTLISKGTGSGSYPGGIYAYLLPKGYYFPKALYTFDIGQNDLAEGFLGNMTMEEVSASIPDIVNKFSINVKNIYNLGARSFWIHNTGPIGCLPLILATFLSAQRDSYGCAKPYNDSYGCAKPYNDVAQYFNHKLKEAIVQLTKDLPLAAITYVDIINFLINF</sequence>
<evidence type="ECO:0000313" key="6">
    <source>
        <dbReference type="Proteomes" id="UP001459277"/>
    </source>
</evidence>
<dbReference type="InterPro" id="IPR044730">
    <property type="entry name" value="RNase_H-like_dom_plant"/>
</dbReference>
<dbReference type="Proteomes" id="UP001459277">
    <property type="component" value="Unassembled WGS sequence"/>
</dbReference>
<dbReference type="Pfam" id="PF03372">
    <property type="entry name" value="Exo_endo_phos"/>
    <property type="match status" value="1"/>
</dbReference>
<organism evidence="5 6">
    <name type="scientific">Lithocarpus litseifolius</name>
    <dbReference type="NCBI Taxonomy" id="425828"/>
    <lineage>
        <taxon>Eukaryota</taxon>
        <taxon>Viridiplantae</taxon>
        <taxon>Streptophyta</taxon>
        <taxon>Embryophyta</taxon>
        <taxon>Tracheophyta</taxon>
        <taxon>Spermatophyta</taxon>
        <taxon>Magnoliopsida</taxon>
        <taxon>eudicotyledons</taxon>
        <taxon>Gunneridae</taxon>
        <taxon>Pentapetalae</taxon>
        <taxon>rosids</taxon>
        <taxon>fabids</taxon>
        <taxon>Fagales</taxon>
        <taxon>Fagaceae</taxon>
        <taxon>Lithocarpus</taxon>
    </lineage>
</organism>
<dbReference type="Gene3D" id="3.60.10.10">
    <property type="entry name" value="Endonuclease/exonuclease/phosphatase"/>
    <property type="match status" value="1"/>
</dbReference>
<dbReference type="GO" id="GO:0003676">
    <property type="term" value="F:nucleic acid binding"/>
    <property type="evidence" value="ECO:0007669"/>
    <property type="project" value="InterPro"/>
</dbReference>
<dbReference type="Pfam" id="PF13966">
    <property type="entry name" value="zf-RVT"/>
    <property type="match status" value="1"/>
</dbReference>
<comment type="caution">
    <text evidence="5">The sequence shown here is derived from an EMBL/GenBank/DDBJ whole genome shotgun (WGS) entry which is preliminary data.</text>
</comment>
<feature type="domain" description="RNase H type-1" evidence="3">
    <location>
        <begin position="714"/>
        <end position="835"/>
    </location>
</feature>
<gene>
    <name evidence="5" type="ORF">SO802_030893</name>
</gene>
<dbReference type="InterPro" id="IPR001087">
    <property type="entry name" value="GDSL"/>
</dbReference>
<dbReference type="PANTHER" id="PTHR47074:SF48">
    <property type="entry name" value="POLYNUCLEOTIDYL TRANSFERASE, RIBONUCLEASE H-LIKE SUPERFAMILY PROTEIN"/>
    <property type="match status" value="1"/>
</dbReference>
<reference evidence="5 6" key="1">
    <citation type="submission" date="2024-01" db="EMBL/GenBank/DDBJ databases">
        <title>A telomere-to-telomere, gap-free genome of sweet tea (Lithocarpus litseifolius).</title>
        <authorList>
            <person name="Zhou J."/>
        </authorList>
    </citation>
    <scope>NUCLEOTIDE SEQUENCE [LARGE SCALE GENOMIC DNA]</scope>
    <source>
        <strain evidence="5">Zhou-2022a</strain>
        <tissue evidence="5">Leaf</tissue>
    </source>
</reference>
<dbReference type="CDD" id="cd06222">
    <property type="entry name" value="RNase_H_like"/>
    <property type="match status" value="1"/>
</dbReference>
<evidence type="ECO:0000256" key="1">
    <source>
        <dbReference type="ARBA" id="ARBA00008668"/>
    </source>
</evidence>
<dbReference type="Pfam" id="PF13456">
    <property type="entry name" value="RVT_3"/>
    <property type="match status" value="1"/>
</dbReference>
<accession>A0AAW2BL88</accession>
<evidence type="ECO:0008006" key="7">
    <source>
        <dbReference type="Google" id="ProtNLM"/>
    </source>
</evidence>
<dbReference type="AlphaFoldDB" id="A0AAW2BL88"/>
<keyword evidence="6" id="KW-1185">Reference proteome</keyword>
<dbReference type="PANTHER" id="PTHR47074">
    <property type="entry name" value="BNAC02G40300D PROTEIN"/>
    <property type="match status" value="1"/>
</dbReference>
<dbReference type="InterPro" id="IPR036514">
    <property type="entry name" value="SGNH_hydro_sf"/>
</dbReference>
<name>A0AAW2BL88_9ROSI</name>
<dbReference type="SUPFAM" id="SSF56219">
    <property type="entry name" value="DNase I-like"/>
    <property type="match status" value="1"/>
</dbReference>
<dbReference type="InterPro" id="IPR002156">
    <property type="entry name" value="RNaseH_domain"/>
</dbReference>
<dbReference type="InterPro" id="IPR005135">
    <property type="entry name" value="Endo/exonuclease/phosphatase"/>
</dbReference>
<dbReference type="Pfam" id="PF00657">
    <property type="entry name" value="Lipase_GDSL"/>
    <property type="match status" value="1"/>
</dbReference>
<dbReference type="InterPro" id="IPR036691">
    <property type="entry name" value="Endo/exonu/phosph_ase_sf"/>
</dbReference>
<evidence type="ECO:0000259" key="4">
    <source>
        <dbReference type="Pfam" id="PF13966"/>
    </source>
</evidence>
<dbReference type="InterPro" id="IPR012337">
    <property type="entry name" value="RNaseH-like_sf"/>
</dbReference>
<feature type="domain" description="Reverse transcriptase zinc-binding" evidence="4">
    <location>
        <begin position="512"/>
        <end position="608"/>
    </location>
</feature>
<proteinExistence type="inferred from homology"/>